<name>A0A1J1IX01_9DIPT</name>
<reference evidence="1 2" key="1">
    <citation type="submission" date="2015-04" db="EMBL/GenBank/DDBJ databases">
        <authorList>
            <person name="Syromyatnikov M.Y."/>
            <person name="Popov V.N."/>
        </authorList>
    </citation>
    <scope>NUCLEOTIDE SEQUENCE [LARGE SCALE GENOMIC DNA]</scope>
</reference>
<evidence type="ECO:0000313" key="1">
    <source>
        <dbReference type="EMBL" id="CRL04733.1"/>
    </source>
</evidence>
<dbReference type="EMBL" id="CVRI01000063">
    <property type="protein sequence ID" value="CRL04733.1"/>
    <property type="molecule type" value="Genomic_DNA"/>
</dbReference>
<evidence type="ECO:0000313" key="2">
    <source>
        <dbReference type="Proteomes" id="UP000183832"/>
    </source>
</evidence>
<sequence length="113" mass="13565">MESNIQSKIVSRLAKKQLLKPHTKQNSQIIFRLLTKNPWKNLIFWILTRKFCVVPEKKRENCEWNGEDIWINHSEVVIEDKNAIHALPTFIQQQTPQMTLLKIKRNIQYFSDY</sequence>
<proteinExistence type="predicted"/>
<dbReference type="Proteomes" id="UP000183832">
    <property type="component" value="Unassembled WGS sequence"/>
</dbReference>
<protein>
    <submittedName>
        <fullName evidence="1">CLUMA_CG017793, isoform A</fullName>
    </submittedName>
</protein>
<gene>
    <name evidence="1" type="ORF">CLUMA_CG017793</name>
</gene>
<keyword evidence="2" id="KW-1185">Reference proteome</keyword>
<organism evidence="1 2">
    <name type="scientific">Clunio marinus</name>
    <dbReference type="NCBI Taxonomy" id="568069"/>
    <lineage>
        <taxon>Eukaryota</taxon>
        <taxon>Metazoa</taxon>
        <taxon>Ecdysozoa</taxon>
        <taxon>Arthropoda</taxon>
        <taxon>Hexapoda</taxon>
        <taxon>Insecta</taxon>
        <taxon>Pterygota</taxon>
        <taxon>Neoptera</taxon>
        <taxon>Endopterygota</taxon>
        <taxon>Diptera</taxon>
        <taxon>Nematocera</taxon>
        <taxon>Chironomoidea</taxon>
        <taxon>Chironomidae</taxon>
        <taxon>Clunio</taxon>
    </lineage>
</organism>
<accession>A0A1J1IX01</accession>
<dbReference type="AlphaFoldDB" id="A0A1J1IX01"/>